<dbReference type="EMBL" id="JANBPW010001062">
    <property type="protein sequence ID" value="KAJ1946364.1"/>
    <property type="molecule type" value="Genomic_DNA"/>
</dbReference>
<proteinExistence type="predicted"/>
<organism evidence="1 2">
    <name type="scientific">Linderina macrospora</name>
    <dbReference type="NCBI Taxonomy" id="4868"/>
    <lineage>
        <taxon>Eukaryota</taxon>
        <taxon>Fungi</taxon>
        <taxon>Fungi incertae sedis</taxon>
        <taxon>Zoopagomycota</taxon>
        <taxon>Kickxellomycotina</taxon>
        <taxon>Kickxellomycetes</taxon>
        <taxon>Kickxellales</taxon>
        <taxon>Kickxellaceae</taxon>
        <taxon>Linderina</taxon>
    </lineage>
</organism>
<keyword evidence="2" id="KW-1185">Reference proteome</keyword>
<dbReference type="Proteomes" id="UP001150603">
    <property type="component" value="Unassembled WGS sequence"/>
</dbReference>
<name>A0ACC1JCA7_9FUNG</name>
<gene>
    <name evidence="1" type="ORF">FBU59_002046</name>
</gene>
<evidence type="ECO:0000313" key="1">
    <source>
        <dbReference type="EMBL" id="KAJ1946364.1"/>
    </source>
</evidence>
<evidence type="ECO:0000313" key="2">
    <source>
        <dbReference type="Proteomes" id="UP001150603"/>
    </source>
</evidence>
<accession>A0ACC1JCA7</accession>
<reference evidence="1" key="1">
    <citation type="submission" date="2022-07" db="EMBL/GenBank/DDBJ databases">
        <title>Phylogenomic reconstructions and comparative analyses of Kickxellomycotina fungi.</title>
        <authorList>
            <person name="Reynolds N.K."/>
            <person name="Stajich J.E."/>
            <person name="Barry K."/>
            <person name="Grigoriev I.V."/>
            <person name="Crous P."/>
            <person name="Smith M.E."/>
        </authorList>
    </citation>
    <scope>NUCLEOTIDE SEQUENCE</scope>
    <source>
        <strain evidence="1">NRRL 5244</strain>
    </source>
</reference>
<sequence length="315" mass="35512">MTSSLLSETSDADHARNVVATAFRCLQLRAETNIDELLEISSETLQQRWDFLGPLSSTIQELDDQFFALVDKSLQWQEDNTGRYIRNVLADRLKGSDGIPSFLSPSNVAYMRRDPDTINAVIPFAKVSSENASEMTYVVLLAWEHGQWRYFNTCEFGSGSQELAAFVSTVADAENDYLQRINKAAKAAQESDEDDDYWDQFPQPDMPAVKSHKKQGKRSDAEGDNSEDDYWNQYGSDDEEVKEDAADEYEEDEYDEPENVSMTSELSSEGKHQITPNVPMLYDSLQDMLAGSAKLAKGLGMDKKEFLDLAAAMFY</sequence>
<comment type="caution">
    <text evidence="1">The sequence shown here is derived from an EMBL/GenBank/DDBJ whole genome shotgun (WGS) entry which is preliminary data.</text>
</comment>
<protein>
    <submittedName>
        <fullName evidence="1">Uncharacterized protein</fullName>
    </submittedName>
</protein>